<dbReference type="Pfam" id="PF00008">
    <property type="entry name" value="EGF"/>
    <property type="match status" value="1"/>
</dbReference>
<dbReference type="SUPFAM" id="SSF57196">
    <property type="entry name" value="EGF/Laminin"/>
    <property type="match status" value="1"/>
</dbReference>
<keyword evidence="1" id="KW-0245">EGF-like domain</keyword>
<evidence type="ECO:0000313" key="4">
    <source>
        <dbReference type="Proteomes" id="UP000069272"/>
    </source>
</evidence>
<reference evidence="3" key="2">
    <citation type="submission" date="2022-08" db="UniProtKB">
        <authorList>
            <consortium name="EnsemblMetazoa"/>
        </authorList>
    </citation>
    <scope>IDENTIFICATION</scope>
    <source>
        <strain evidence="3">STECLA/ALBI9_A</strain>
    </source>
</reference>
<dbReference type="VEuPathDB" id="VectorBase:AALB20_029936"/>
<dbReference type="Gene3D" id="2.10.25.10">
    <property type="entry name" value="Laminin"/>
    <property type="match status" value="1"/>
</dbReference>
<feature type="compositionally biased region" description="Basic and acidic residues" evidence="2">
    <location>
        <begin position="13"/>
        <end position="23"/>
    </location>
</feature>
<dbReference type="STRING" id="7167.A0A182FQ89"/>
<comment type="caution">
    <text evidence="1">Lacks conserved residue(s) required for the propagation of feature annotation.</text>
</comment>
<dbReference type="Proteomes" id="UP000069272">
    <property type="component" value="Chromosome 2R"/>
</dbReference>
<feature type="region of interest" description="Disordered" evidence="2">
    <location>
        <begin position="1"/>
        <end position="57"/>
    </location>
</feature>
<sequence length="123" mass="13633">MEMGIQTGAYVQHSKEAFRERPDSSGTALKSLPSMLPSKPPPTTYPYDRNGQQKGSNKRYRALGLGTQLRSNVTDACERHDPCQHGGICISTDSGPICECRNLEYEGTYCEREVQSCKSSLEN</sequence>
<dbReference type="AlphaFoldDB" id="A0A182FQ89"/>
<dbReference type="InterPro" id="IPR000742">
    <property type="entry name" value="EGF"/>
</dbReference>
<protein>
    <submittedName>
        <fullName evidence="3">Uncharacterized protein</fullName>
    </submittedName>
</protein>
<keyword evidence="4" id="KW-1185">Reference proteome</keyword>
<name>A0A182FQ89_ANOAL</name>
<proteinExistence type="predicted"/>
<evidence type="ECO:0000256" key="2">
    <source>
        <dbReference type="SAM" id="MobiDB-lite"/>
    </source>
</evidence>
<evidence type="ECO:0000313" key="3">
    <source>
        <dbReference type="EnsemblMetazoa" id="AALB008709-PA"/>
    </source>
</evidence>
<organism evidence="3 4">
    <name type="scientific">Anopheles albimanus</name>
    <name type="common">New world malaria mosquito</name>
    <dbReference type="NCBI Taxonomy" id="7167"/>
    <lineage>
        <taxon>Eukaryota</taxon>
        <taxon>Metazoa</taxon>
        <taxon>Ecdysozoa</taxon>
        <taxon>Arthropoda</taxon>
        <taxon>Hexapoda</taxon>
        <taxon>Insecta</taxon>
        <taxon>Pterygota</taxon>
        <taxon>Neoptera</taxon>
        <taxon>Endopterygota</taxon>
        <taxon>Diptera</taxon>
        <taxon>Nematocera</taxon>
        <taxon>Culicoidea</taxon>
        <taxon>Culicidae</taxon>
        <taxon>Anophelinae</taxon>
        <taxon>Anopheles</taxon>
    </lineage>
</organism>
<dbReference type="VEuPathDB" id="VectorBase:AALB008709"/>
<accession>A0A182FQ89</accession>
<dbReference type="PROSITE" id="PS50026">
    <property type="entry name" value="EGF_3"/>
    <property type="match status" value="1"/>
</dbReference>
<evidence type="ECO:0000256" key="1">
    <source>
        <dbReference type="PROSITE-ProRule" id="PRU00076"/>
    </source>
</evidence>
<reference evidence="3 4" key="1">
    <citation type="journal article" date="2017" name="G3 (Bethesda)">
        <title>The Physical Genome Mapping of Anopheles albimanus Corrected Scaffold Misassemblies and Identified Interarm Rearrangements in Genus Anopheles.</title>
        <authorList>
            <person name="Artemov G.N."/>
            <person name="Peery A.N."/>
            <person name="Jiang X."/>
            <person name="Tu Z."/>
            <person name="Stegniy V.N."/>
            <person name="Sharakhova M.V."/>
            <person name="Sharakhov I.V."/>
        </authorList>
    </citation>
    <scope>NUCLEOTIDE SEQUENCE [LARGE SCALE GENOMIC DNA]</scope>
    <source>
        <strain evidence="3 4">ALBI9_A</strain>
    </source>
</reference>
<dbReference type="EnsemblMetazoa" id="AALB008709-RA">
    <property type="protein sequence ID" value="AALB008709-PA"/>
    <property type="gene ID" value="AALB008709"/>
</dbReference>
<dbReference type="CDD" id="cd00054">
    <property type="entry name" value="EGF_CA"/>
    <property type="match status" value="1"/>
</dbReference>